<dbReference type="Proteomes" id="UP000033774">
    <property type="component" value="Unassembled WGS sequence"/>
</dbReference>
<keyword evidence="2" id="KW-1185">Reference proteome</keyword>
<sequence>MIVEGKEIEMYDFMIKAVAKRVGLKKISYEAGFGGGNSISDQLMAKIESRYIVVCICDNDKITPTGGVGDTLQRLRRMASGLHKFIGNTYENAGSRSRKFFAV</sequence>
<protein>
    <submittedName>
        <fullName evidence="1">Uncharacterized protein</fullName>
    </submittedName>
</protein>
<reference evidence="1 2" key="1">
    <citation type="submission" date="2015-03" db="EMBL/GenBank/DDBJ databases">
        <title>Draft genome sequence of Elstera litoralis.</title>
        <authorList>
            <person name="Rahalkar M.C."/>
            <person name="Dhakephalkar P.K."/>
            <person name="Pore S.D."/>
            <person name="Arora P."/>
            <person name="Kapse N.G."/>
            <person name="Pandit P.S."/>
        </authorList>
    </citation>
    <scope>NUCLEOTIDE SEQUENCE [LARGE SCALE GENOMIC DNA]</scope>
    <source>
        <strain evidence="1 2">Dia-1</strain>
    </source>
</reference>
<accession>A0A0F3ILP1</accession>
<proteinExistence type="predicted"/>
<evidence type="ECO:0000313" key="1">
    <source>
        <dbReference type="EMBL" id="KJV07670.1"/>
    </source>
</evidence>
<name>A0A0F3ILP1_9PROT</name>
<dbReference type="EMBL" id="LAJY01000802">
    <property type="protein sequence ID" value="KJV07670.1"/>
    <property type="molecule type" value="Genomic_DNA"/>
</dbReference>
<evidence type="ECO:0000313" key="2">
    <source>
        <dbReference type="Proteomes" id="UP000033774"/>
    </source>
</evidence>
<gene>
    <name evidence="1" type="ORF">VZ95_19855</name>
</gene>
<comment type="caution">
    <text evidence="1">The sequence shown here is derived from an EMBL/GenBank/DDBJ whole genome shotgun (WGS) entry which is preliminary data.</text>
</comment>
<dbReference type="AlphaFoldDB" id="A0A0F3ILP1"/>
<organism evidence="1 2">
    <name type="scientific">Elstera litoralis</name>
    <dbReference type="NCBI Taxonomy" id="552518"/>
    <lineage>
        <taxon>Bacteria</taxon>
        <taxon>Pseudomonadati</taxon>
        <taxon>Pseudomonadota</taxon>
        <taxon>Alphaproteobacteria</taxon>
        <taxon>Rhodospirillales</taxon>
        <taxon>Rhodospirillaceae</taxon>
        <taxon>Elstera</taxon>
    </lineage>
</organism>